<comment type="caution">
    <text evidence="1">The sequence shown here is derived from an EMBL/GenBank/DDBJ whole genome shotgun (WGS) entry which is preliminary data.</text>
</comment>
<protein>
    <recommendedName>
        <fullName evidence="3">Right-handed parallel beta-helix repeat-containing protein</fullName>
    </recommendedName>
</protein>
<keyword evidence="2" id="KW-1185">Reference proteome</keyword>
<gene>
    <name evidence="1" type="ORF">KPL78_29930</name>
</gene>
<dbReference type="Proteomes" id="UP001196565">
    <property type="component" value="Unassembled WGS sequence"/>
</dbReference>
<proteinExistence type="predicted"/>
<evidence type="ECO:0000313" key="2">
    <source>
        <dbReference type="Proteomes" id="UP001196565"/>
    </source>
</evidence>
<sequence length="1553" mass="162274">MSAVILSIGVAPTAAPSGPISEGQTVTVVISAEDARDHGAVAVTGLRLAVRAPQSPFPTIYAQAQMTEVATGRWQIDLVLDTPGRWRLRAECDGPRPAAREILVQANASGVLTTTPQGALLVSPEGEVIATPDARAVTAQRIDRMREFTAAELSGLRLVGARNAEGGQVSYDTLRQDVSSTAASAGASAAETLSWDRISLRAWMEARGYVWGSGADAAPLINALLAQTVQGGPMSGKVIVCSPGLLPVYSTLRLPNYARNVAFVGDGNFRIEKRFTGALIDNQASGNAFITNANGERPKGIWLADFEMGAPYTPDPSLPNFSLTQDDYGGNTINFAADDVYMDDMRFWGLAGDARFMGPRGANWVCNRLDIRYGNNEVGQGGIRIVWADGNMEFNDCALWTGDDGCQPVLIPLGRSITGTILFNNCRAFSSRAHGACVYAGERYDDYVARQSSFIHDVIYRGCTFQGCGRNAYIVTRGTTGYIGRVWFDGCTFRSPSPTSMYSGTTETSSAGFGAIRVEIERHRGQPDFGGLGKLLVTNCTFDDPSRAGIDYVYRDGRGLALLNGAPNQNGVVSYYSGQPNTTPWQSVTVAPDILTLPLAGECLIENTDFAEPSNWRPQGLESDGVTPRIAGNRALAKSVSGVNAIDLRSAEPSLFNDGIRRPNSGAQLLFIPQGVPTGPVTVRMSDRDTWRPVMLADGVTQAGAGSFTPNASGFVGIQSDPILGEGSEGDWTLMTPEAVTAALTPAFADGPLLDLSVFQRVTIRGGHRRTAPGQNAIVLSNGVITGVPTAGIAGRHVIDGGIDEGLHASPLYGEGPAAPGYTPAWAADTVPNSVRGVWASPYVSSLLVTGGHRVVPRVATPDASCTPYWADAPAVGLVRGVQPLLLQNAQFDAFPGAHTYANSNWTFGAGCQYPAGWTAQAADNRAQTFTAAHVVGNTLTWDITKALLRQGGADAITLSTLMPSATPSSAMQVTIAAVNTGVVTLAAGGNLTGLLNGNPIVLLQGNSATFEWDPVSAVFRLVSASVPYSSLGIQAFGFGGVTAGALTWDSTKQMLRQTGTVAFTLHTLTPTNLPYQPTPVLPRRVTLVNANTGVVTLTGAGNITGIPGAGLALANGQSAELEWDPTSSLWRLLSRSPISDDPAVNSRVQSFAAADITANALAWDATKTLLRQTGSTNATLTTLTPSVAPAATTRVVIANVGAGTLSLSGAGNIAGIAQGGLVLGQNESAELEWDPTSAVWRYLAVPGQTLRGTVQDFNDGGVVAGALAWNGVSTVLRDTGANAVTLSSLTMPFSPTSPRRLTLTVQHAVGRIALMAGGNIAGFPPGGALIIRPEQSVDLIWDPTSAVWRLEGSPIAVLRHPGYKSTYYHPLYQGAVKDLVVAAADTLYLLPCELDRPVTIEQLLLYVSAAGASGAAAKLAVWQHPATNNPTPLGLPAVAFNDGLDMGTSGIKLAPVTPTLLLPGIIWLGAVFSSPGVLPTVRSASGDTLRLASMLGAGATAYLFPATASAQMTGYSTPLAYATDIATVSLPVAAWTPVMSVGGPPALVAKVV</sequence>
<reference evidence="1 2" key="1">
    <citation type="submission" date="2021-07" db="EMBL/GenBank/DDBJ databases">
        <authorList>
            <person name="So Y."/>
        </authorList>
    </citation>
    <scope>NUCLEOTIDE SEQUENCE [LARGE SCALE GENOMIC DNA]</scope>
    <source>
        <strain evidence="1 2">HJA6</strain>
    </source>
</reference>
<dbReference type="InterPro" id="IPR011050">
    <property type="entry name" value="Pectin_lyase_fold/virulence"/>
</dbReference>
<organism evidence="1 2">
    <name type="scientific">Roseomonas alba</name>
    <dbReference type="NCBI Taxonomy" id="2846776"/>
    <lineage>
        <taxon>Bacteria</taxon>
        <taxon>Pseudomonadati</taxon>
        <taxon>Pseudomonadota</taxon>
        <taxon>Alphaproteobacteria</taxon>
        <taxon>Acetobacterales</taxon>
        <taxon>Roseomonadaceae</taxon>
        <taxon>Roseomonas</taxon>
    </lineage>
</organism>
<evidence type="ECO:0000313" key="1">
    <source>
        <dbReference type="EMBL" id="MBW6402104.1"/>
    </source>
</evidence>
<dbReference type="RefSeq" id="WP_219766968.1">
    <property type="nucleotide sequence ID" value="NZ_JAHYBZ010000023.1"/>
</dbReference>
<dbReference type="InterPro" id="IPR012334">
    <property type="entry name" value="Pectin_lyas_fold"/>
</dbReference>
<dbReference type="Gene3D" id="2.160.20.10">
    <property type="entry name" value="Single-stranded right-handed beta-helix, Pectin lyase-like"/>
    <property type="match status" value="1"/>
</dbReference>
<evidence type="ECO:0008006" key="3">
    <source>
        <dbReference type="Google" id="ProtNLM"/>
    </source>
</evidence>
<name>A0ABS7AIF7_9PROT</name>
<dbReference type="SUPFAM" id="SSF51126">
    <property type="entry name" value="Pectin lyase-like"/>
    <property type="match status" value="1"/>
</dbReference>
<accession>A0ABS7AIF7</accession>
<dbReference type="EMBL" id="JAHYBZ010000023">
    <property type="protein sequence ID" value="MBW6402104.1"/>
    <property type="molecule type" value="Genomic_DNA"/>
</dbReference>